<comment type="caution">
    <text evidence="3">The sequence shown here is derived from an EMBL/GenBank/DDBJ whole genome shotgun (WGS) entry which is preliminary data.</text>
</comment>
<dbReference type="GO" id="GO:0051209">
    <property type="term" value="P:release of sequestered calcium ion into cytosol"/>
    <property type="evidence" value="ECO:0007669"/>
    <property type="project" value="TreeGrafter"/>
</dbReference>
<dbReference type="SUPFAM" id="SSF50729">
    <property type="entry name" value="PH domain-like"/>
    <property type="match status" value="1"/>
</dbReference>
<feature type="domain" description="PH" evidence="2">
    <location>
        <begin position="87"/>
        <end position="202"/>
    </location>
</feature>
<dbReference type="PANTHER" id="PTHR10336">
    <property type="entry name" value="PHOSPHOINOSITIDE-SPECIFIC PHOSPHOLIPASE C FAMILY PROTEIN"/>
    <property type="match status" value="1"/>
</dbReference>
<evidence type="ECO:0000313" key="3">
    <source>
        <dbReference type="EMBL" id="KAK6191256.1"/>
    </source>
</evidence>
<dbReference type="Gene3D" id="2.30.29.30">
    <property type="entry name" value="Pleckstrin-homology domain (PH domain)/Phosphotyrosine-binding domain (PTB)"/>
    <property type="match status" value="1"/>
</dbReference>
<evidence type="ECO:0000259" key="2">
    <source>
        <dbReference type="Pfam" id="PF16457"/>
    </source>
</evidence>
<dbReference type="FunFam" id="2.30.29.30:FF:000025">
    <property type="entry name" value="Phosphoinositide phospholipase C"/>
    <property type="match status" value="1"/>
</dbReference>
<evidence type="ECO:0000313" key="4">
    <source>
        <dbReference type="Proteomes" id="UP001347796"/>
    </source>
</evidence>
<dbReference type="PANTHER" id="PTHR10336:SF196">
    <property type="entry name" value="PHOSPHOINOSITIDE PHOSPHOLIPASE C"/>
    <property type="match status" value="1"/>
</dbReference>
<dbReference type="GO" id="GO:0007214">
    <property type="term" value="P:gamma-aminobutyric acid signaling pathway"/>
    <property type="evidence" value="ECO:0007669"/>
    <property type="project" value="TreeGrafter"/>
</dbReference>
<dbReference type="InterPro" id="IPR001192">
    <property type="entry name" value="PI-PLC_fam"/>
</dbReference>
<dbReference type="Pfam" id="PF16457">
    <property type="entry name" value="PH_12"/>
    <property type="match status" value="1"/>
</dbReference>
<reference evidence="3 4" key="1">
    <citation type="submission" date="2024-01" db="EMBL/GenBank/DDBJ databases">
        <title>The genome of the rayed Mediterranean limpet Patella caerulea (Linnaeus, 1758).</title>
        <authorList>
            <person name="Anh-Thu Weber A."/>
            <person name="Halstead-Nussloch G."/>
        </authorList>
    </citation>
    <scope>NUCLEOTIDE SEQUENCE [LARGE SCALE GENOMIC DNA]</scope>
    <source>
        <strain evidence="3">AATW-2023a</strain>
        <tissue evidence="3">Whole specimen</tissue>
    </source>
</reference>
<dbReference type="Proteomes" id="UP001347796">
    <property type="component" value="Unassembled WGS sequence"/>
</dbReference>
<accession>A0AAN8QEP2</accession>
<dbReference type="GO" id="GO:0032228">
    <property type="term" value="P:regulation of synaptic transmission, GABAergic"/>
    <property type="evidence" value="ECO:0007669"/>
    <property type="project" value="TreeGrafter"/>
</dbReference>
<proteinExistence type="predicted"/>
<evidence type="ECO:0000256" key="1">
    <source>
        <dbReference type="SAM" id="MobiDB-lite"/>
    </source>
</evidence>
<feature type="region of interest" description="Disordered" evidence="1">
    <location>
        <begin position="1"/>
        <end position="78"/>
    </location>
</feature>
<gene>
    <name evidence="3" type="ORF">SNE40_002991</name>
</gene>
<feature type="compositionally biased region" description="Basic residues" evidence="1">
    <location>
        <begin position="63"/>
        <end position="72"/>
    </location>
</feature>
<dbReference type="GO" id="GO:0046488">
    <property type="term" value="P:phosphatidylinositol metabolic process"/>
    <property type="evidence" value="ECO:0007669"/>
    <property type="project" value="TreeGrafter"/>
</dbReference>
<dbReference type="AlphaFoldDB" id="A0AAN8QEP2"/>
<sequence length="211" mass="23354">MADDVQAESACVTENENEKSGDVFVNGDSGAKAEDIDVESTNELTVPKPLLPRRSSLMNKDGHSKRTPRKKTVSFSSMPTERKIATAQDCLAYMQNGSELIKVRSNSRQYHRFFSLSNDMTEIRWQPTNKKPHKAKIGVASVKEVRQGKTTDALRNKEIAGIYPDECAFSIIFGEEFESMDLIANTADEANIWVTGLTCLINANSKSSTGK</sequence>
<name>A0AAN8QEP2_PATCE</name>
<dbReference type="InterPro" id="IPR001849">
    <property type="entry name" value="PH_domain"/>
</dbReference>
<dbReference type="InterPro" id="IPR011993">
    <property type="entry name" value="PH-like_dom_sf"/>
</dbReference>
<dbReference type="GO" id="GO:0048015">
    <property type="term" value="P:phosphatidylinositol-mediated signaling"/>
    <property type="evidence" value="ECO:0007669"/>
    <property type="project" value="TreeGrafter"/>
</dbReference>
<protein>
    <recommendedName>
        <fullName evidence="2">PH domain-containing protein</fullName>
    </recommendedName>
</protein>
<organism evidence="3 4">
    <name type="scientific">Patella caerulea</name>
    <name type="common">Rayed Mediterranean limpet</name>
    <dbReference type="NCBI Taxonomy" id="87958"/>
    <lineage>
        <taxon>Eukaryota</taxon>
        <taxon>Metazoa</taxon>
        <taxon>Spiralia</taxon>
        <taxon>Lophotrochozoa</taxon>
        <taxon>Mollusca</taxon>
        <taxon>Gastropoda</taxon>
        <taxon>Patellogastropoda</taxon>
        <taxon>Patelloidea</taxon>
        <taxon>Patellidae</taxon>
        <taxon>Patella</taxon>
    </lineage>
</organism>
<dbReference type="EMBL" id="JAZGQO010000002">
    <property type="protein sequence ID" value="KAK6191256.1"/>
    <property type="molecule type" value="Genomic_DNA"/>
</dbReference>
<dbReference type="CDD" id="cd13364">
    <property type="entry name" value="PH_PLC_eta"/>
    <property type="match status" value="1"/>
</dbReference>
<dbReference type="GO" id="GO:0004435">
    <property type="term" value="F:phosphatidylinositol-4,5-bisphosphate phospholipase C activity"/>
    <property type="evidence" value="ECO:0007669"/>
    <property type="project" value="TreeGrafter"/>
</dbReference>
<keyword evidence="4" id="KW-1185">Reference proteome</keyword>